<dbReference type="AlphaFoldDB" id="A0A451GCD2"/>
<feature type="transmembrane region" description="Helical" evidence="5">
    <location>
        <begin position="101"/>
        <end position="123"/>
    </location>
</feature>
<dbReference type="EMBL" id="QYTU02000008">
    <property type="protein sequence ID" value="RWR12924.1"/>
    <property type="molecule type" value="Genomic_DNA"/>
</dbReference>
<feature type="domain" description="Amino acid permease/ SLC12A" evidence="6">
    <location>
        <begin position="21"/>
        <end position="362"/>
    </location>
</feature>
<feature type="transmembrane region" description="Helical" evidence="5">
    <location>
        <begin position="60"/>
        <end position="81"/>
    </location>
</feature>
<dbReference type="Pfam" id="PF00324">
    <property type="entry name" value="AA_permease"/>
    <property type="match status" value="1"/>
</dbReference>
<sequence>MSPYAIFDTFGIITELTDGHVPASYILVMIAVLFTVFSYRKMARVYPTSGSAYTYTKKTMSSGLGFLIGWIVLLDYLFLPMINAMFTKIYLSAVFPSVPGWIWIVGMIILITGMNVAGVKVAVSANMLMVAFQFLIAAIFVILTLRTTITGEVGYFSLDPFYSVSMDFSTVFAGASILMLSFLGFDAVTTLSDETENPKKDIPRAIFLVAFLGGIFFLAVSYIMQSLFPDLSALAVVSPDLEEASPNIALYIGGTLFQAIFLAGALTACIASGLAGQTSGSRLLYAMGRDGVLTKKIFGFVHPRYATPVYNVILTGLLACSALFLSLHAATSLINFGAFTAFSFVNLSVIFYFLRVKKDKTYTVGSVIGYMIVPFIGFLFNAYLWLNLDSSAMTLGLCWSAAGLAYLIYLTKGFTKAPPEIDFSESEAS</sequence>
<dbReference type="PIRSF" id="PIRSF006060">
    <property type="entry name" value="AA_transporter"/>
    <property type="match status" value="1"/>
</dbReference>
<evidence type="ECO:0000256" key="5">
    <source>
        <dbReference type="SAM" id="Phobius"/>
    </source>
</evidence>
<proteinExistence type="predicted"/>
<name>A0A451GCD2_9BACI</name>
<feature type="transmembrane region" description="Helical" evidence="5">
    <location>
        <begin position="205"/>
        <end position="228"/>
    </location>
</feature>
<feature type="transmembrane region" description="Helical" evidence="5">
    <location>
        <begin position="305"/>
        <end position="327"/>
    </location>
</feature>
<feature type="transmembrane region" description="Helical" evidence="5">
    <location>
        <begin position="20"/>
        <end position="39"/>
    </location>
</feature>
<feature type="transmembrane region" description="Helical" evidence="5">
    <location>
        <begin position="161"/>
        <end position="185"/>
    </location>
</feature>
<keyword evidence="8" id="KW-1185">Reference proteome</keyword>
<feature type="transmembrane region" description="Helical" evidence="5">
    <location>
        <begin position="130"/>
        <end position="149"/>
    </location>
</feature>
<dbReference type="Gene3D" id="1.20.1740.10">
    <property type="entry name" value="Amino acid/polyamine transporter I"/>
    <property type="match status" value="1"/>
</dbReference>
<reference evidence="7" key="1">
    <citation type="submission" date="2018-12" db="EMBL/GenBank/DDBJ databases">
        <authorList>
            <person name="Sun L."/>
            <person name="Chen Z."/>
        </authorList>
    </citation>
    <scope>NUCLEOTIDE SEQUENCE [LARGE SCALE GENOMIC DNA]</scope>
    <source>
        <strain evidence="7">DSM 16012</strain>
    </source>
</reference>
<protein>
    <submittedName>
        <fullName evidence="7">APC family permease</fullName>
    </submittedName>
</protein>
<feature type="transmembrane region" description="Helical" evidence="5">
    <location>
        <begin position="248"/>
        <end position="275"/>
    </location>
</feature>
<comment type="subcellular location">
    <subcellularLocation>
        <location evidence="1">Membrane</location>
        <topology evidence="1">Multi-pass membrane protein</topology>
    </subcellularLocation>
</comment>
<keyword evidence="3 5" id="KW-1133">Transmembrane helix</keyword>
<gene>
    <name evidence="7" type="ORF">D4N35_005625</name>
</gene>
<keyword evidence="2 5" id="KW-0812">Transmembrane</keyword>
<organism evidence="7 8">
    <name type="scientific">Siminovitchia fortis</name>
    <dbReference type="NCBI Taxonomy" id="254758"/>
    <lineage>
        <taxon>Bacteria</taxon>
        <taxon>Bacillati</taxon>
        <taxon>Bacillota</taxon>
        <taxon>Bacilli</taxon>
        <taxon>Bacillales</taxon>
        <taxon>Bacillaceae</taxon>
        <taxon>Siminovitchia</taxon>
    </lineage>
</organism>
<evidence type="ECO:0000259" key="6">
    <source>
        <dbReference type="Pfam" id="PF00324"/>
    </source>
</evidence>
<evidence type="ECO:0000256" key="3">
    <source>
        <dbReference type="ARBA" id="ARBA00022989"/>
    </source>
</evidence>
<keyword evidence="4 5" id="KW-0472">Membrane</keyword>
<dbReference type="OrthoDB" id="9762947at2"/>
<comment type="caution">
    <text evidence="7">The sequence shown here is derived from an EMBL/GenBank/DDBJ whole genome shotgun (WGS) entry which is preliminary data.</text>
</comment>
<evidence type="ECO:0000256" key="4">
    <source>
        <dbReference type="ARBA" id="ARBA00023136"/>
    </source>
</evidence>
<feature type="transmembrane region" description="Helical" evidence="5">
    <location>
        <begin position="366"/>
        <end position="386"/>
    </location>
</feature>
<dbReference type="GO" id="GO:0055085">
    <property type="term" value="P:transmembrane transport"/>
    <property type="evidence" value="ECO:0007669"/>
    <property type="project" value="InterPro"/>
</dbReference>
<accession>A0A451GCD2</accession>
<dbReference type="GO" id="GO:0016020">
    <property type="term" value="C:membrane"/>
    <property type="evidence" value="ECO:0007669"/>
    <property type="project" value="UniProtKB-SubCell"/>
</dbReference>
<dbReference type="InterPro" id="IPR050367">
    <property type="entry name" value="APC_superfamily"/>
</dbReference>
<dbReference type="PANTHER" id="PTHR42770">
    <property type="entry name" value="AMINO ACID TRANSPORTER-RELATED"/>
    <property type="match status" value="1"/>
</dbReference>
<dbReference type="InterPro" id="IPR004841">
    <property type="entry name" value="AA-permease/SLC12A_dom"/>
</dbReference>
<evidence type="ECO:0000256" key="2">
    <source>
        <dbReference type="ARBA" id="ARBA00022692"/>
    </source>
</evidence>
<evidence type="ECO:0000313" key="7">
    <source>
        <dbReference type="EMBL" id="RWR12924.1"/>
    </source>
</evidence>
<dbReference type="PANTHER" id="PTHR42770:SF8">
    <property type="entry name" value="PUTRESCINE IMPORTER PUUP"/>
    <property type="match status" value="1"/>
</dbReference>
<dbReference type="Proteomes" id="UP000273811">
    <property type="component" value="Unassembled WGS sequence"/>
</dbReference>
<feature type="transmembrane region" description="Helical" evidence="5">
    <location>
        <begin position="333"/>
        <end position="354"/>
    </location>
</feature>
<evidence type="ECO:0000256" key="1">
    <source>
        <dbReference type="ARBA" id="ARBA00004141"/>
    </source>
</evidence>
<feature type="transmembrane region" description="Helical" evidence="5">
    <location>
        <begin position="392"/>
        <end position="410"/>
    </location>
</feature>
<evidence type="ECO:0000313" key="8">
    <source>
        <dbReference type="Proteomes" id="UP000273811"/>
    </source>
</evidence>